<organism evidence="7 8">
    <name type="scientific">Plutella xylostella</name>
    <name type="common">Diamondback moth</name>
    <name type="synonym">Plutella maculipennis</name>
    <dbReference type="NCBI Taxonomy" id="51655"/>
    <lineage>
        <taxon>Eukaryota</taxon>
        <taxon>Metazoa</taxon>
        <taxon>Ecdysozoa</taxon>
        <taxon>Arthropoda</taxon>
        <taxon>Hexapoda</taxon>
        <taxon>Insecta</taxon>
        <taxon>Pterygota</taxon>
        <taxon>Neoptera</taxon>
        <taxon>Endopterygota</taxon>
        <taxon>Lepidoptera</taxon>
        <taxon>Glossata</taxon>
        <taxon>Ditrysia</taxon>
        <taxon>Yponomeutoidea</taxon>
        <taxon>Plutellidae</taxon>
        <taxon>Plutella</taxon>
    </lineage>
</organism>
<evidence type="ECO:0000313" key="7">
    <source>
        <dbReference type="EMBL" id="CAG9136159.1"/>
    </source>
</evidence>
<dbReference type="GO" id="GO:0042030">
    <property type="term" value="F:ATPase inhibitor activity"/>
    <property type="evidence" value="ECO:0007669"/>
    <property type="project" value="InterPro"/>
</dbReference>
<dbReference type="Gene3D" id="1.20.5.500">
    <property type="entry name" value="Single helix bin"/>
    <property type="match status" value="1"/>
</dbReference>
<evidence type="ECO:0000256" key="1">
    <source>
        <dbReference type="ARBA" id="ARBA00004173"/>
    </source>
</evidence>
<keyword evidence="5" id="KW-0496">Mitochondrion</keyword>
<dbReference type="PANTHER" id="PTHR48417">
    <property type="entry name" value="ATP SYNTHASE F1 SUBUNIT EPSILON"/>
    <property type="match status" value="1"/>
</dbReference>
<evidence type="ECO:0000313" key="8">
    <source>
        <dbReference type="Proteomes" id="UP000653454"/>
    </source>
</evidence>
<keyword evidence="8" id="KW-1185">Reference proteome</keyword>
<feature type="region of interest" description="Disordered" evidence="6">
    <location>
        <begin position="44"/>
        <end position="120"/>
    </location>
</feature>
<evidence type="ECO:0000256" key="5">
    <source>
        <dbReference type="ARBA" id="ARBA00023128"/>
    </source>
</evidence>
<dbReference type="Pfam" id="PF04568">
    <property type="entry name" value="IATP"/>
    <property type="match status" value="1"/>
</dbReference>
<dbReference type="Proteomes" id="UP000653454">
    <property type="component" value="Unassembled WGS sequence"/>
</dbReference>
<evidence type="ECO:0000256" key="4">
    <source>
        <dbReference type="ARBA" id="ARBA00023054"/>
    </source>
</evidence>
<comment type="subcellular location">
    <subcellularLocation>
        <location evidence="1">Mitochondrion</location>
    </subcellularLocation>
</comment>
<dbReference type="EMBL" id="CAJHNJ030000127">
    <property type="protein sequence ID" value="CAG9136159.1"/>
    <property type="molecule type" value="Genomic_DNA"/>
</dbReference>
<evidence type="ECO:0000256" key="3">
    <source>
        <dbReference type="ARBA" id="ARBA00022946"/>
    </source>
</evidence>
<dbReference type="GO" id="GO:0005739">
    <property type="term" value="C:mitochondrion"/>
    <property type="evidence" value="ECO:0007669"/>
    <property type="project" value="UniProtKB-SubCell"/>
</dbReference>
<comment type="caution">
    <text evidence="7">The sequence shown here is derived from an EMBL/GenBank/DDBJ whole genome shotgun (WGS) entry which is preliminary data.</text>
</comment>
<proteinExistence type="inferred from homology"/>
<comment type="similarity">
    <text evidence="2">Belongs to the ATPase inhibitor family.</text>
</comment>
<protein>
    <submittedName>
        <fullName evidence="7">(diamondback moth) hypothetical protein</fullName>
    </submittedName>
</protein>
<gene>
    <name evidence="7" type="ORF">PLXY2_LOCUS14433</name>
</gene>
<feature type="compositionally biased region" description="Gly residues" evidence="6">
    <location>
        <begin position="51"/>
        <end position="72"/>
    </location>
</feature>
<dbReference type="InterPro" id="IPR007648">
    <property type="entry name" value="ATPase_inhibitor_mt"/>
</dbReference>
<accession>A0A8S4G7P2</accession>
<dbReference type="AlphaFoldDB" id="A0A8S4G7P2"/>
<dbReference type="SUPFAM" id="SSF64602">
    <property type="entry name" value="F1 ATPase inhibitor, IF1, C-terminal domain"/>
    <property type="match status" value="1"/>
</dbReference>
<dbReference type="PANTHER" id="PTHR48417:SF1">
    <property type="entry name" value="ATP SYNTHASE F1 SUBUNIT EPSILON"/>
    <property type="match status" value="1"/>
</dbReference>
<evidence type="ECO:0000256" key="6">
    <source>
        <dbReference type="SAM" id="MobiDB-lite"/>
    </source>
</evidence>
<sequence>MASRNLARILTSFAQGPNQVSVPASSCLARSWCSVEELNVDQQRRWSSGHQGQGGGKGSAGGTIREGGGSLGQFGAAQEEGYFHNKKQEQLKKMKDKQNKQKLKKEAKKNTQNNQNEEKP</sequence>
<name>A0A8S4G7P2_PLUXY</name>
<evidence type="ECO:0000256" key="2">
    <source>
        <dbReference type="ARBA" id="ARBA00010901"/>
    </source>
</evidence>
<keyword evidence="4" id="KW-0175">Coiled coil</keyword>
<keyword evidence="3" id="KW-0809">Transit peptide</keyword>
<reference evidence="7" key="1">
    <citation type="submission" date="2020-11" db="EMBL/GenBank/DDBJ databases">
        <authorList>
            <person name="Whiteford S."/>
        </authorList>
    </citation>
    <scope>NUCLEOTIDE SEQUENCE</scope>
</reference>
<feature type="compositionally biased region" description="Basic and acidic residues" evidence="6">
    <location>
        <begin position="81"/>
        <end position="99"/>
    </location>
</feature>
<feature type="compositionally biased region" description="Low complexity" evidence="6">
    <location>
        <begin position="110"/>
        <end position="120"/>
    </location>
</feature>